<dbReference type="Pfam" id="PF17784">
    <property type="entry name" value="Sulfotransfer_4"/>
    <property type="match status" value="1"/>
</dbReference>
<organism evidence="1 2">
    <name type="scientific">Penicillium nalgiovense</name>
    <dbReference type="NCBI Taxonomy" id="60175"/>
    <lineage>
        <taxon>Eukaryota</taxon>
        <taxon>Fungi</taxon>
        <taxon>Dikarya</taxon>
        <taxon>Ascomycota</taxon>
        <taxon>Pezizomycotina</taxon>
        <taxon>Eurotiomycetes</taxon>
        <taxon>Eurotiomycetidae</taxon>
        <taxon>Eurotiales</taxon>
        <taxon>Aspergillaceae</taxon>
        <taxon>Penicillium</taxon>
    </lineage>
</organism>
<gene>
    <name evidence="1" type="ORF">PENNAL_c0096G10368</name>
</gene>
<dbReference type="InterPro" id="IPR040632">
    <property type="entry name" value="Sulfotransfer_4"/>
</dbReference>
<dbReference type="AlphaFoldDB" id="A0A1V6XBB7"/>
<dbReference type="Gene3D" id="3.40.50.300">
    <property type="entry name" value="P-loop containing nucleotide triphosphate hydrolases"/>
    <property type="match status" value="1"/>
</dbReference>
<keyword evidence="2" id="KW-1185">Reference proteome</keyword>
<evidence type="ECO:0000313" key="2">
    <source>
        <dbReference type="Proteomes" id="UP000191691"/>
    </source>
</evidence>
<accession>A0A1V6XBB7</accession>
<comment type="caution">
    <text evidence="1">The sequence shown here is derived from an EMBL/GenBank/DDBJ whole genome shotgun (WGS) entry which is preliminary data.</text>
</comment>
<dbReference type="STRING" id="60175.A0A1V6XBB7"/>
<name>A0A1V6XBB7_PENNA</name>
<protein>
    <submittedName>
        <fullName evidence="1">Uncharacterized protein</fullName>
    </submittedName>
</protein>
<dbReference type="InterPro" id="IPR027417">
    <property type="entry name" value="P-loop_NTPase"/>
</dbReference>
<proteinExistence type="predicted"/>
<reference evidence="2" key="1">
    <citation type="journal article" date="2017" name="Nat. Microbiol.">
        <title>Global analysis of biosynthetic gene clusters reveals vast potential of secondary metabolite production in Penicillium species.</title>
        <authorList>
            <person name="Nielsen J.C."/>
            <person name="Grijseels S."/>
            <person name="Prigent S."/>
            <person name="Ji B."/>
            <person name="Dainat J."/>
            <person name="Nielsen K.F."/>
            <person name="Frisvad J.C."/>
            <person name="Workman M."/>
            <person name="Nielsen J."/>
        </authorList>
    </citation>
    <scope>NUCLEOTIDE SEQUENCE [LARGE SCALE GENOMIC DNA]</scope>
    <source>
        <strain evidence="2">IBT 13039</strain>
    </source>
</reference>
<dbReference type="EMBL" id="MOOB01000096">
    <property type="protein sequence ID" value="OQE72442.1"/>
    <property type="molecule type" value="Genomic_DNA"/>
</dbReference>
<dbReference type="Proteomes" id="UP000191691">
    <property type="component" value="Unassembled WGS sequence"/>
</dbReference>
<sequence length="63" mass="6954">MTFTDSVLYSVYGLPPPTIVLLNSVGVSDLFAAEFAPELIEAYPNAKVILNVRHDLDEWQSSV</sequence>
<evidence type="ECO:0000313" key="1">
    <source>
        <dbReference type="EMBL" id="OQE72442.1"/>
    </source>
</evidence>